<dbReference type="HOGENOM" id="CLU_2240988_0_0_1"/>
<accession>A0A0E0M150</accession>
<dbReference type="AlphaFoldDB" id="A0A0E0M150"/>
<sequence length="105" mass="12061">MSWWRRRLNEIGSAEVVVYNDNDVVAATEIIYNCSAEAMIHGDNRVVTTILWRDKVRRFSEATITFGEISYGGSMEVVLYDDDGMATMDMFTVRRLFTQHEAGAW</sequence>
<evidence type="ECO:0000313" key="2">
    <source>
        <dbReference type="Proteomes" id="UP000026962"/>
    </source>
</evidence>
<dbReference type="Gramene" id="OPUNC09G08650.1">
    <property type="protein sequence ID" value="OPUNC09G08650.1"/>
    <property type="gene ID" value="OPUNC09G08650"/>
</dbReference>
<reference evidence="1" key="1">
    <citation type="submission" date="2015-04" db="UniProtKB">
        <authorList>
            <consortium name="EnsemblPlants"/>
        </authorList>
    </citation>
    <scope>IDENTIFICATION</scope>
</reference>
<keyword evidence="2" id="KW-1185">Reference proteome</keyword>
<proteinExistence type="predicted"/>
<reference evidence="1" key="2">
    <citation type="submission" date="2018-05" db="EMBL/GenBank/DDBJ databases">
        <title>OpunRS2 (Oryza punctata Reference Sequence Version 2).</title>
        <authorList>
            <person name="Zhang J."/>
            <person name="Kudrna D."/>
            <person name="Lee S."/>
            <person name="Talag J."/>
            <person name="Welchert J."/>
            <person name="Wing R.A."/>
        </authorList>
    </citation>
    <scope>NUCLEOTIDE SEQUENCE [LARGE SCALE GENOMIC DNA]</scope>
</reference>
<dbReference type="Proteomes" id="UP000026962">
    <property type="component" value="Chromosome 9"/>
</dbReference>
<organism evidence="1">
    <name type="scientific">Oryza punctata</name>
    <name type="common">Red rice</name>
    <dbReference type="NCBI Taxonomy" id="4537"/>
    <lineage>
        <taxon>Eukaryota</taxon>
        <taxon>Viridiplantae</taxon>
        <taxon>Streptophyta</taxon>
        <taxon>Embryophyta</taxon>
        <taxon>Tracheophyta</taxon>
        <taxon>Spermatophyta</taxon>
        <taxon>Magnoliopsida</taxon>
        <taxon>Liliopsida</taxon>
        <taxon>Poales</taxon>
        <taxon>Poaceae</taxon>
        <taxon>BOP clade</taxon>
        <taxon>Oryzoideae</taxon>
        <taxon>Oryzeae</taxon>
        <taxon>Oryzinae</taxon>
        <taxon>Oryza</taxon>
    </lineage>
</organism>
<name>A0A0E0M150_ORYPU</name>
<evidence type="ECO:0000313" key="1">
    <source>
        <dbReference type="EnsemblPlants" id="OPUNC09G08650.1"/>
    </source>
</evidence>
<dbReference type="EnsemblPlants" id="OPUNC09G08650.1">
    <property type="protein sequence ID" value="OPUNC09G08650.1"/>
    <property type="gene ID" value="OPUNC09G08650"/>
</dbReference>
<protein>
    <submittedName>
        <fullName evidence="1">Uncharacterized protein</fullName>
    </submittedName>
</protein>